<proteinExistence type="predicted"/>
<evidence type="ECO:0000313" key="2">
    <source>
        <dbReference type="Proteomes" id="UP000765509"/>
    </source>
</evidence>
<accession>A0A9Q3BC25</accession>
<comment type="caution">
    <text evidence="1">The sequence shown here is derived from an EMBL/GenBank/DDBJ whole genome shotgun (WGS) entry which is preliminary data.</text>
</comment>
<evidence type="ECO:0000313" key="1">
    <source>
        <dbReference type="EMBL" id="MBW0462347.1"/>
    </source>
</evidence>
<organism evidence="1 2">
    <name type="scientific">Austropuccinia psidii MF-1</name>
    <dbReference type="NCBI Taxonomy" id="1389203"/>
    <lineage>
        <taxon>Eukaryota</taxon>
        <taxon>Fungi</taxon>
        <taxon>Dikarya</taxon>
        <taxon>Basidiomycota</taxon>
        <taxon>Pucciniomycotina</taxon>
        <taxon>Pucciniomycetes</taxon>
        <taxon>Pucciniales</taxon>
        <taxon>Sphaerophragmiaceae</taxon>
        <taxon>Austropuccinia</taxon>
    </lineage>
</organism>
<gene>
    <name evidence="1" type="ORF">O181_002062</name>
</gene>
<keyword evidence="2" id="KW-1185">Reference proteome</keyword>
<sequence>MPTASSLRENEDSFAFGDGCHSGKVRRLKKKHHPGRATRRVCGMFSVPYNAWAGLSQPNIDQPYDMNDKHIPHSNTTYCSTVWAARQFGQRASNELSTHQSHSLTPRANLKKIYLL</sequence>
<dbReference type="EMBL" id="AVOT02000333">
    <property type="protein sequence ID" value="MBW0462347.1"/>
    <property type="molecule type" value="Genomic_DNA"/>
</dbReference>
<reference evidence="1" key="1">
    <citation type="submission" date="2021-03" db="EMBL/GenBank/DDBJ databases">
        <title>Draft genome sequence of rust myrtle Austropuccinia psidii MF-1, a brazilian biotype.</title>
        <authorList>
            <person name="Quecine M.C."/>
            <person name="Pachon D.M.R."/>
            <person name="Bonatelli M.L."/>
            <person name="Correr F.H."/>
            <person name="Franceschini L.M."/>
            <person name="Leite T.F."/>
            <person name="Margarido G.R.A."/>
            <person name="Almeida C.A."/>
            <person name="Ferrarezi J.A."/>
            <person name="Labate C.A."/>
        </authorList>
    </citation>
    <scope>NUCLEOTIDE SEQUENCE</scope>
    <source>
        <strain evidence="1">MF-1</strain>
    </source>
</reference>
<name>A0A9Q3BC25_9BASI</name>
<dbReference type="AlphaFoldDB" id="A0A9Q3BC25"/>
<protein>
    <submittedName>
        <fullName evidence="1">Uncharacterized protein</fullName>
    </submittedName>
</protein>
<dbReference type="Proteomes" id="UP000765509">
    <property type="component" value="Unassembled WGS sequence"/>
</dbReference>